<evidence type="ECO:0000256" key="3">
    <source>
        <dbReference type="ARBA" id="ARBA00023004"/>
    </source>
</evidence>
<dbReference type="Gene3D" id="1.10.630.10">
    <property type="entry name" value="Cytochrome P450"/>
    <property type="match status" value="1"/>
</dbReference>
<protein>
    <recommendedName>
        <fullName evidence="7">Cytochrome P450 306a1</fullName>
    </recommendedName>
</protein>
<keyword evidence="4" id="KW-0503">Monooxygenase</keyword>
<dbReference type="PANTHER" id="PTHR24300">
    <property type="entry name" value="CYTOCHROME P450 508A4-RELATED"/>
    <property type="match status" value="1"/>
</dbReference>
<dbReference type="InterPro" id="IPR002401">
    <property type="entry name" value="Cyt_P450_E_grp-I"/>
</dbReference>
<dbReference type="PRINTS" id="PR00463">
    <property type="entry name" value="EP450I"/>
</dbReference>
<dbReference type="Pfam" id="PF00067">
    <property type="entry name" value="p450"/>
    <property type="match status" value="1"/>
</dbReference>
<keyword evidence="6" id="KW-1185">Reference proteome</keyword>
<dbReference type="Proteomes" id="UP000069940">
    <property type="component" value="Unassembled WGS sequence"/>
</dbReference>
<evidence type="ECO:0000256" key="1">
    <source>
        <dbReference type="ARBA" id="ARBA00010617"/>
    </source>
</evidence>
<dbReference type="EnsemblMetazoa" id="AALFPA23_016847.R24593">
    <property type="protein sequence ID" value="AALFPA23_016847.P24593"/>
    <property type="gene ID" value="AALFPA23_016847"/>
</dbReference>
<evidence type="ECO:0000256" key="4">
    <source>
        <dbReference type="ARBA" id="ARBA00023033"/>
    </source>
</evidence>
<proteinExistence type="inferred from homology"/>
<dbReference type="InterPro" id="IPR036396">
    <property type="entry name" value="Cyt_P450_sf"/>
</dbReference>
<evidence type="ECO:0000256" key="2">
    <source>
        <dbReference type="ARBA" id="ARBA00022723"/>
    </source>
</evidence>
<name>A0ABM1ZBA6_AEDAL</name>
<dbReference type="GeneID" id="109411508"/>
<keyword evidence="3" id="KW-0408">Iron</keyword>
<sequence>MYLILGIILILTYVLWTLLDRRGKPPGPFGLPIIGYLPFIDSVKPYETLTKLAKRYGPVYSLRMGQVDAVVLSSPELIRDTLKREETTGRAPLFITHGIMGGYGIICAEGNLWRDQRRLSTEWLRKMGMTKFGPTRSTLEARILIGVNELLQDLKRESEKVFAFDPAPLLHHILGNLMNDIVFGLQYERDDATWRYLQHLQEEGVKHIGVSMAVNFLPFLRHLPSSKRIIEFLLNGKAKTHKIYDSIIEKQRSTLMTAAAAAGDGPEVNDPPTTTVAQRDCILSNFLQETRRRESGGRPELAFCSDVQLRHLLADLFGAGVDTTFTTLRWLILFLALNKDVQQRLRQEMAARLQSEPCLNDIDSLPYLKACVAEAQRLTTVVPLGIPHGAVSDITIAGFKVPKNTMIIPLLWAVHMDPSLWRNPDRFDPNHFLDDAGQYVTPSHFMPFQTGKRMCLGDELARMILMLYTGRLFWNFELDLFNGDALDLTGVCGITLTPPPFEVVFKECSKK</sequence>
<evidence type="ECO:0000313" key="6">
    <source>
        <dbReference type="Proteomes" id="UP000069940"/>
    </source>
</evidence>
<dbReference type="InterPro" id="IPR001128">
    <property type="entry name" value="Cyt_P450"/>
</dbReference>
<keyword evidence="2" id="KW-0479">Metal-binding</keyword>
<evidence type="ECO:0008006" key="7">
    <source>
        <dbReference type="Google" id="ProtNLM"/>
    </source>
</evidence>
<accession>A0ABM1ZBA6</accession>
<evidence type="ECO:0000313" key="5">
    <source>
        <dbReference type="EnsemblMetazoa" id="AALFPA23_016847.P24593"/>
    </source>
</evidence>
<dbReference type="RefSeq" id="XP_029723479.2">
    <property type="nucleotide sequence ID" value="XM_029867619.2"/>
</dbReference>
<reference evidence="6" key="1">
    <citation type="journal article" date="2015" name="Proc. Natl. Acad. Sci. U.S.A.">
        <title>Genome sequence of the Asian Tiger mosquito, Aedes albopictus, reveals insights into its biology, genetics, and evolution.</title>
        <authorList>
            <person name="Chen X.G."/>
            <person name="Jiang X."/>
            <person name="Gu J."/>
            <person name="Xu M."/>
            <person name="Wu Y."/>
            <person name="Deng Y."/>
            <person name="Zhang C."/>
            <person name="Bonizzoni M."/>
            <person name="Dermauw W."/>
            <person name="Vontas J."/>
            <person name="Armbruster P."/>
            <person name="Huang X."/>
            <person name="Yang Y."/>
            <person name="Zhang H."/>
            <person name="He W."/>
            <person name="Peng H."/>
            <person name="Liu Y."/>
            <person name="Wu K."/>
            <person name="Chen J."/>
            <person name="Lirakis M."/>
            <person name="Topalis P."/>
            <person name="Van Leeuwen T."/>
            <person name="Hall A.B."/>
            <person name="Jiang X."/>
            <person name="Thorpe C."/>
            <person name="Mueller R.L."/>
            <person name="Sun C."/>
            <person name="Waterhouse R.M."/>
            <person name="Yan G."/>
            <person name="Tu Z.J."/>
            <person name="Fang X."/>
            <person name="James A.A."/>
        </authorList>
    </citation>
    <scope>NUCLEOTIDE SEQUENCE [LARGE SCALE GENOMIC DNA]</scope>
    <source>
        <strain evidence="6">Foshan</strain>
    </source>
</reference>
<dbReference type="InterPro" id="IPR050182">
    <property type="entry name" value="Cytochrome_P450_fam2"/>
</dbReference>
<dbReference type="SUPFAM" id="SSF48264">
    <property type="entry name" value="Cytochrome P450"/>
    <property type="match status" value="1"/>
</dbReference>
<dbReference type="PANTHER" id="PTHR24300:SF403">
    <property type="entry name" value="CYTOCHROME P450 306A1"/>
    <property type="match status" value="1"/>
</dbReference>
<comment type="similarity">
    <text evidence="1">Belongs to the cytochrome P450 family.</text>
</comment>
<organism evidence="5 6">
    <name type="scientific">Aedes albopictus</name>
    <name type="common">Asian tiger mosquito</name>
    <name type="synonym">Stegomyia albopicta</name>
    <dbReference type="NCBI Taxonomy" id="7160"/>
    <lineage>
        <taxon>Eukaryota</taxon>
        <taxon>Metazoa</taxon>
        <taxon>Ecdysozoa</taxon>
        <taxon>Arthropoda</taxon>
        <taxon>Hexapoda</taxon>
        <taxon>Insecta</taxon>
        <taxon>Pterygota</taxon>
        <taxon>Neoptera</taxon>
        <taxon>Endopterygota</taxon>
        <taxon>Diptera</taxon>
        <taxon>Nematocera</taxon>
        <taxon>Culicoidea</taxon>
        <taxon>Culicidae</taxon>
        <taxon>Culicinae</taxon>
        <taxon>Aedini</taxon>
        <taxon>Aedes</taxon>
        <taxon>Stegomyia</taxon>
    </lineage>
</organism>
<keyword evidence="4" id="KW-0560">Oxidoreductase</keyword>
<reference evidence="5" key="2">
    <citation type="submission" date="2025-05" db="UniProtKB">
        <authorList>
            <consortium name="EnsemblMetazoa"/>
        </authorList>
    </citation>
    <scope>IDENTIFICATION</scope>
    <source>
        <strain evidence="5">Foshan</strain>
    </source>
</reference>
<dbReference type="PRINTS" id="PR00385">
    <property type="entry name" value="P450"/>
</dbReference>